<dbReference type="SUPFAM" id="SSF53335">
    <property type="entry name" value="S-adenosyl-L-methionine-dependent methyltransferases"/>
    <property type="match status" value="1"/>
</dbReference>
<dbReference type="NCBIfam" id="TIGR01444">
    <property type="entry name" value="fkbM_fam"/>
    <property type="match status" value="1"/>
</dbReference>
<dbReference type="EMBL" id="NHON01000001">
    <property type="protein sequence ID" value="OWJ69151.1"/>
    <property type="molecule type" value="Genomic_DNA"/>
</dbReference>
<evidence type="ECO:0000313" key="3">
    <source>
        <dbReference type="Proteomes" id="UP000196655"/>
    </source>
</evidence>
<dbReference type="PANTHER" id="PTHR34203">
    <property type="entry name" value="METHYLTRANSFERASE, FKBM FAMILY PROTEIN"/>
    <property type="match status" value="1"/>
</dbReference>
<name>A0A211ZV36_9PROT</name>
<comment type="caution">
    <text evidence="2">The sequence shown here is derived from an EMBL/GenBank/DDBJ whole genome shotgun (WGS) entry which is preliminary data.</text>
</comment>
<evidence type="ECO:0000313" key="2">
    <source>
        <dbReference type="EMBL" id="OWJ69151.1"/>
    </source>
</evidence>
<dbReference type="OrthoDB" id="9814604at2"/>
<organism evidence="2 3">
    <name type="scientific">Inquilinus limosus</name>
    <dbReference type="NCBI Taxonomy" id="171674"/>
    <lineage>
        <taxon>Bacteria</taxon>
        <taxon>Pseudomonadati</taxon>
        <taxon>Pseudomonadota</taxon>
        <taxon>Alphaproteobacteria</taxon>
        <taxon>Rhodospirillales</taxon>
        <taxon>Rhodospirillaceae</taxon>
        <taxon>Inquilinus</taxon>
    </lineage>
</organism>
<dbReference type="RefSeq" id="WP_088149142.1">
    <property type="nucleotide sequence ID" value="NZ_NHON01000001.1"/>
</dbReference>
<gene>
    <name evidence="2" type="ORF">BWR60_01060</name>
</gene>
<dbReference type="InterPro" id="IPR006342">
    <property type="entry name" value="FkbM_mtfrase"/>
</dbReference>
<reference evidence="3" key="1">
    <citation type="submission" date="2017-05" db="EMBL/GenBank/DDBJ databases">
        <authorList>
            <person name="Macchi M."/>
            <person name="Festa S."/>
            <person name="Coppotelli B.M."/>
            <person name="Morelli I.S."/>
        </authorList>
    </citation>
    <scope>NUCLEOTIDE SEQUENCE [LARGE SCALE GENOMIC DNA]</scope>
    <source>
        <strain evidence="3">I</strain>
    </source>
</reference>
<keyword evidence="3" id="KW-1185">Reference proteome</keyword>
<dbReference type="Gene3D" id="3.40.50.150">
    <property type="entry name" value="Vaccinia Virus protein VP39"/>
    <property type="match status" value="1"/>
</dbReference>
<dbReference type="AlphaFoldDB" id="A0A211ZV36"/>
<dbReference type="InterPro" id="IPR052514">
    <property type="entry name" value="SAM-dependent_MTase"/>
</dbReference>
<proteinExistence type="predicted"/>
<protein>
    <recommendedName>
        <fullName evidence="1">Methyltransferase FkbM domain-containing protein</fullName>
    </recommendedName>
</protein>
<dbReference type="Proteomes" id="UP000196655">
    <property type="component" value="Unassembled WGS sequence"/>
</dbReference>
<evidence type="ECO:0000259" key="1">
    <source>
        <dbReference type="Pfam" id="PF05050"/>
    </source>
</evidence>
<feature type="domain" description="Methyltransferase FkbM" evidence="1">
    <location>
        <begin position="61"/>
        <end position="227"/>
    </location>
</feature>
<accession>A0A211ZV36</accession>
<sequence>MGRAHQLFRKAARTAQVHIPLLRELGKSTEHRWRRLTRSAHDRELDGLRLIEVPDGALFLDVGANRGWATHSIRTLCPQARTEGFEPNPEMARRIARLYRPPDALHRVALSDRAGEVALHVPTYRGLAFDGLASLSEAEARRWLSPDTLFGFDPGCVGIRRIAVRAATLDSFGTDPFFIKIDVQGHEHEVIAGGLGTIASSRPIIFAESQVLDIARVLGLLSPWGYRVWRFDGAFRAGEVSEENVYLVPESKAGLIRPP</sequence>
<dbReference type="InterPro" id="IPR029063">
    <property type="entry name" value="SAM-dependent_MTases_sf"/>
</dbReference>
<dbReference type="Pfam" id="PF05050">
    <property type="entry name" value="Methyltransf_21"/>
    <property type="match status" value="1"/>
</dbReference>
<dbReference type="PANTHER" id="PTHR34203:SF15">
    <property type="entry name" value="SLL1173 PROTEIN"/>
    <property type="match status" value="1"/>
</dbReference>